<evidence type="ECO:0000313" key="1">
    <source>
        <dbReference type="EMBL" id="KAA8568729.1"/>
    </source>
</evidence>
<organism evidence="1 2">
    <name type="scientific">Monilinia fructicola</name>
    <name type="common">Brown rot fungus</name>
    <name type="synonym">Ciboria fructicola</name>
    <dbReference type="NCBI Taxonomy" id="38448"/>
    <lineage>
        <taxon>Eukaryota</taxon>
        <taxon>Fungi</taxon>
        <taxon>Dikarya</taxon>
        <taxon>Ascomycota</taxon>
        <taxon>Pezizomycotina</taxon>
        <taxon>Leotiomycetes</taxon>
        <taxon>Helotiales</taxon>
        <taxon>Sclerotiniaceae</taxon>
        <taxon>Monilinia</taxon>
    </lineage>
</organism>
<dbReference type="EMBL" id="VICG01000009">
    <property type="protein sequence ID" value="KAA8568729.1"/>
    <property type="molecule type" value="Genomic_DNA"/>
</dbReference>
<protein>
    <submittedName>
        <fullName evidence="1">Uncharacterized protein</fullName>
    </submittedName>
</protein>
<name>A0A5M9JL73_MONFR</name>
<proteinExistence type="predicted"/>
<evidence type="ECO:0000313" key="2">
    <source>
        <dbReference type="Proteomes" id="UP000322873"/>
    </source>
</evidence>
<dbReference type="AlphaFoldDB" id="A0A5M9JL73"/>
<reference evidence="1 2" key="1">
    <citation type="submission" date="2019-06" db="EMBL/GenBank/DDBJ databases">
        <title>Genome Sequence of the Brown Rot Fungal Pathogen Monilinia fructicola.</title>
        <authorList>
            <person name="De Miccolis Angelini R.M."/>
            <person name="Landi L."/>
            <person name="Abate D."/>
            <person name="Pollastro S."/>
            <person name="Romanazzi G."/>
            <person name="Faretra F."/>
        </authorList>
    </citation>
    <scope>NUCLEOTIDE SEQUENCE [LARGE SCALE GENOMIC DNA]</scope>
    <source>
        <strain evidence="1 2">Mfrc123</strain>
    </source>
</reference>
<dbReference type="Proteomes" id="UP000322873">
    <property type="component" value="Unassembled WGS sequence"/>
</dbReference>
<keyword evidence="2" id="KW-1185">Reference proteome</keyword>
<gene>
    <name evidence="1" type="ORF">EYC84_007726</name>
</gene>
<accession>A0A5M9JL73</accession>
<comment type="caution">
    <text evidence="1">The sequence shown here is derived from an EMBL/GenBank/DDBJ whole genome shotgun (WGS) entry which is preliminary data.</text>
</comment>
<sequence length="147" mass="16760">MSNFEERFTIDAFFTVGLHRYDDVQPFLMFSSPPNFPPFPGYCDGRRRLKSGEDMLGCFQGVWLLKLCICAIPFDIGRFGVWLCGVSTASIWMENDGEVLFGWAVCYVKDSRLISAKSEVSYYDMSKFRNEHNVKMQPGTASLIPIV</sequence>